<proteinExistence type="predicted"/>
<evidence type="ECO:0000313" key="2">
    <source>
        <dbReference type="Proteomes" id="UP001396334"/>
    </source>
</evidence>
<sequence>MTTNLPPDSDSRFPKDIEGTCYCVTNDPPGAAHVGSIVDEPAENVAVVRKSAREKRIPTALTDFFVY</sequence>
<organism evidence="1 2">
    <name type="scientific">Hibiscus sabdariffa</name>
    <name type="common">roselle</name>
    <dbReference type="NCBI Taxonomy" id="183260"/>
    <lineage>
        <taxon>Eukaryota</taxon>
        <taxon>Viridiplantae</taxon>
        <taxon>Streptophyta</taxon>
        <taxon>Embryophyta</taxon>
        <taxon>Tracheophyta</taxon>
        <taxon>Spermatophyta</taxon>
        <taxon>Magnoliopsida</taxon>
        <taxon>eudicotyledons</taxon>
        <taxon>Gunneridae</taxon>
        <taxon>Pentapetalae</taxon>
        <taxon>rosids</taxon>
        <taxon>malvids</taxon>
        <taxon>Malvales</taxon>
        <taxon>Malvaceae</taxon>
        <taxon>Malvoideae</taxon>
        <taxon>Hibiscus</taxon>
    </lineage>
</organism>
<gene>
    <name evidence="1" type="ORF">V6N11_030543</name>
</gene>
<reference evidence="1 2" key="1">
    <citation type="journal article" date="2024" name="G3 (Bethesda)">
        <title>Genome assembly of Hibiscus sabdariffa L. provides insights into metabolisms of medicinal natural products.</title>
        <authorList>
            <person name="Kim T."/>
        </authorList>
    </citation>
    <scope>NUCLEOTIDE SEQUENCE [LARGE SCALE GENOMIC DNA]</scope>
    <source>
        <strain evidence="1">TK-2024</strain>
        <tissue evidence="1">Old leaves</tissue>
    </source>
</reference>
<accession>A0ABR2N7K1</accession>
<keyword evidence="2" id="KW-1185">Reference proteome</keyword>
<dbReference type="EMBL" id="JBBPBN010000229">
    <property type="protein sequence ID" value="KAK8972045.1"/>
    <property type="molecule type" value="Genomic_DNA"/>
</dbReference>
<dbReference type="Proteomes" id="UP001396334">
    <property type="component" value="Unassembled WGS sequence"/>
</dbReference>
<comment type="caution">
    <text evidence="1">The sequence shown here is derived from an EMBL/GenBank/DDBJ whole genome shotgun (WGS) entry which is preliminary data.</text>
</comment>
<name>A0ABR2N7K1_9ROSI</name>
<protein>
    <submittedName>
        <fullName evidence="1">Uncharacterized protein</fullName>
    </submittedName>
</protein>
<evidence type="ECO:0000313" key="1">
    <source>
        <dbReference type="EMBL" id="KAK8972045.1"/>
    </source>
</evidence>